<dbReference type="FunFam" id="3.30.450.60:FF:000003">
    <property type="entry name" value="Coatomer subunit delta"/>
    <property type="match status" value="1"/>
</dbReference>
<feature type="compositionally biased region" description="Polar residues" evidence="13">
    <location>
        <begin position="222"/>
        <end position="231"/>
    </location>
</feature>
<accession>A0AAV5R4G6</accession>
<reference evidence="15 16" key="1">
    <citation type="journal article" date="2023" name="Elife">
        <title>Identification of key yeast species and microbe-microbe interactions impacting larval growth of Drosophila in the wild.</title>
        <authorList>
            <person name="Mure A."/>
            <person name="Sugiura Y."/>
            <person name="Maeda R."/>
            <person name="Honda K."/>
            <person name="Sakurai N."/>
            <person name="Takahashi Y."/>
            <person name="Watada M."/>
            <person name="Katoh T."/>
            <person name="Gotoh A."/>
            <person name="Gotoh Y."/>
            <person name="Taniguchi I."/>
            <person name="Nakamura K."/>
            <person name="Hayashi T."/>
            <person name="Katayama T."/>
            <person name="Uemura T."/>
            <person name="Hattori Y."/>
        </authorList>
    </citation>
    <scope>NUCLEOTIDE SEQUENCE [LARGE SCALE GENOMIC DNA]</scope>
    <source>
        <strain evidence="15 16">PK-24</strain>
    </source>
</reference>
<evidence type="ECO:0000256" key="10">
    <source>
        <dbReference type="RuleBase" id="RU364018"/>
    </source>
</evidence>
<keyword evidence="3 10" id="KW-0813">Transport</keyword>
<organism evidence="15 16">
    <name type="scientific">Pichia kluyveri</name>
    <name type="common">Yeast</name>
    <dbReference type="NCBI Taxonomy" id="36015"/>
    <lineage>
        <taxon>Eukaryota</taxon>
        <taxon>Fungi</taxon>
        <taxon>Dikarya</taxon>
        <taxon>Ascomycota</taxon>
        <taxon>Saccharomycotina</taxon>
        <taxon>Pichiomycetes</taxon>
        <taxon>Pichiales</taxon>
        <taxon>Pichiaceae</taxon>
        <taxon>Pichia</taxon>
    </lineage>
</organism>
<evidence type="ECO:0000256" key="8">
    <source>
        <dbReference type="ARBA" id="ARBA00023136"/>
    </source>
</evidence>
<dbReference type="AlphaFoldDB" id="A0AAV5R4G6"/>
<comment type="subunit">
    <text evidence="2 10">Oligomeric complex that consists of at least the alpha, beta, beta', gamma, delta, epsilon and zeta subunits.</text>
</comment>
<dbReference type="CDD" id="cd09254">
    <property type="entry name" value="AP_delta-COPI_MHD"/>
    <property type="match status" value="1"/>
</dbReference>
<dbReference type="GO" id="GO:0015031">
    <property type="term" value="P:protein transport"/>
    <property type="evidence" value="ECO:0007669"/>
    <property type="project" value="UniProtKB-KW"/>
</dbReference>
<dbReference type="InterPro" id="IPR022775">
    <property type="entry name" value="AP_mu_sigma_su"/>
</dbReference>
<dbReference type="Pfam" id="PF00928">
    <property type="entry name" value="Adap_comp_sub"/>
    <property type="match status" value="1"/>
</dbReference>
<evidence type="ECO:0000313" key="16">
    <source>
        <dbReference type="Proteomes" id="UP001378960"/>
    </source>
</evidence>
<evidence type="ECO:0000256" key="12">
    <source>
        <dbReference type="SAM" id="Coils"/>
    </source>
</evidence>
<feature type="domain" description="MHD" evidence="14">
    <location>
        <begin position="296"/>
        <end position="549"/>
    </location>
</feature>
<evidence type="ECO:0000256" key="4">
    <source>
        <dbReference type="ARBA" id="ARBA00022490"/>
    </source>
</evidence>
<dbReference type="SUPFAM" id="SSF64356">
    <property type="entry name" value="SNARE-like"/>
    <property type="match status" value="1"/>
</dbReference>
<dbReference type="EMBL" id="BTGB01000003">
    <property type="protein sequence ID" value="GMM45763.1"/>
    <property type="molecule type" value="Genomic_DNA"/>
</dbReference>
<dbReference type="GO" id="GO:0006888">
    <property type="term" value="P:endoplasmic reticulum to Golgi vesicle-mediated transport"/>
    <property type="evidence" value="ECO:0007669"/>
    <property type="project" value="TreeGrafter"/>
</dbReference>
<comment type="caution">
    <text evidence="15">The sequence shown here is derived from an EMBL/GenBank/DDBJ whole genome shotgun (WGS) entry which is preliminary data.</text>
</comment>
<evidence type="ECO:0000256" key="2">
    <source>
        <dbReference type="ARBA" id="ARBA00011775"/>
    </source>
</evidence>
<feature type="compositionally biased region" description="Polar residues" evidence="13">
    <location>
        <begin position="285"/>
        <end position="294"/>
    </location>
</feature>
<feature type="compositionally biased region" description="Low complexity" evidence="13">
    <location>
        <begin position="205"/>
        <end position="221"/>
    </location>
</feature>
<name>A0AAV5R4G6_PICKL</name>
<dbReference type="GO" id="GO:0000139">
    <property type="term" value="C:Golgi membrane"/>
    <property type="evidence" value="ECO:0007669"/>
    <property type="project" value="UniProtKB-SubCell"/>
</dbReference>
<keyword evidence="16" id="KW-1185">Reference proteome</keyword>
<dbReference type="CDD" id="cd14830">
    <property type="entry name" value="Delta_COP_N"/>
    <property type="match status" value="1"/>
</dbReference>
<dbReference type="Proteomes" id="UP001378960">
    <property type="component" value="Unassembled WGS sequence"/>
</dbReference>
<feature type="compositionally biased region" description="Low complexity" evidence="13">
    <location>
        <begin position="268"/>
        <end position="284"/>
    </location>
</feature>
<dbReference type="PANTHER" id="PTHR10121:SF0">
    <property type="entry name" value="COATOMER SUBUNIT DELTA"/>
    <property type="match status" value="1"/>
</dbReference>
<keyword evidence="5 10" id="KW-0931">ER-Golgi transport</keyword>
<sequence length="549" mass="62697">MAVLAASICTHGGKPIISRQFKELTKERVTSLLLNFPSLLAESNQSQHTSVEDEFVRYMFQPLEEFYVVLITNKHSNILQDIDTLHLFTQSITSILRHVDEKEIFENCFDLLSAFDEIICLGYKENLTSSQIINFLEMDSHEERIQEIIERNKELEAAEASKKKAVELQFKEMMKKNQMSNNNGQYAQSIFNTPVEEFQPSSSIQQQQQQQEQYYQQNEYQPKQSLLSQSKRGGMQLGKKQQSAFGDNQPLLINPTNSQRQRNVELDSSNSHIQQQQQSQNNQHLPKSSNKPQIENNGILLTLNEKYSAQITREGTITSAEVKGDLQIRINDSNISFAKVKLLLNSNNDISTQYKTHPNVDKQLFNSQSIIGLKDPSKPFPSNDQNLGVLRWKSNLKNFDNGLKLLPIILTTWVNNDNNGRISLTFEYECNNDKNVDEINLIIPIINASIENSENDNVNLQFTDDGINIKLTNLLENSTGSFEILCKDVDDEEALFPMEISFNESKKIEDSSANDNIQVFIEDVISTETDDSLPYDIYNNASSESYYVV</sequence>
<keyword evidence="8 10" id="KW-0472">Membrane</keyword>
<evidence type="ECO:0000256" key="11">
    <source>
        <dbReference type="RuleBase" id="RU366052"/>
    </source>
</evidence>
<evidence type="ECO:0000256" key="6">
    <source>
        <dbReference type="ARBA" id="ARBA00022927"/>
    </source>
</evidence>
<feature type="coiled-coil region" evidence="12">
    <location>
        <begin position="138"/>
        <end position="165"/>
    </location>
</feature>
<keyword evidence="4 10" id="KW-0963">Cytoplasm</keyword>
<dbReference type="PROSITE" id="PS51072">
    <property type="entry name" value="MHD"/>
    <property type="match status" value="1"/>
</dbReference>
<evidence type="ECO:0000256" key="13">
    <source>
        <dbReference type="SAM" id="MobiDB-lite"/>
    </source>
</evidence>
<evidence type="ECO:0000313" key="15">
    <source>
        <dbReference type="EMBL" id="GMM45763.1"/>
    </source>
</evidence>
<evidence type="ECO:0000256" key="5">
    <source>
        <dbReference type="ARBA" id="ARBA00022892"/>
    </source>
</evidence>
<evidence type="ECO:0000256" key="9">
    <source>
        <dbReference type="ARBA" id="ARBA00023329"/>
    </source>
</evidence>
<feature type="region of interest" description="Disordered" evidence="13">
    <location>
        <begin position="197"/>
        <end position="294"/>
    </location>
</feature>
<dbReference type="GO" id="GO:0006890">
    <property type="term" value="P:retrograde vesicle-mediated transport, Golgi to endoplasmic reticulum"/>
    <property type="evidence" value="ECO:0007669"/>
    <property type="project" value="UniProtKB-UniRule"/>
</dbReference>
<comment type="function">
    <text evidence="10">The coatomer is a cytosolic protein complex that binds to dilysine motifs and reversibly associates with Golgi non-clathrin-coated vesicles, which further mediate biosynthetic protein transport from the ER, via the Golgi up to the trans Golgi network. Coatomer complex is required for budding from Golgi membranes, and is essential for the retrograde Golgi-to-ER transport of dilysine-tagged proteins.</text>
</comment>
<comment type="similarity">
    <text evidence="1 10">Belongs to the adaptor complexes medium subunit family. Delta-COP subfamily.</text>
</comment>
<comment type="subcellular location">
    <subcellularLocation>
        <location evidence="10 11">Cytoplasm</location>
    </subcellularLocation>
    <subcellularLocation>
        <location evidence="10 11">Cytoplasmic vesicle</location>
        <location evidence="10 11">COPI-coated vesicle membrane</location>
        <topology evidence="10 11">Peripheral membrane protein</topology>
        <orientation evidence="10 11">Cytoplasmic side</orientation>
    </subcellularLocation>
    <subcellularLocation>
        <location evidence="10 11">Golgi apparatus membrane</location>
        <topology evidence="10 11">Peripheral membrane protein</topology>
        <orientation evidence="10 11">Cytoplasmic side</orientation>
    </subcellularLocation>
</comment>
<evidence type="ECO:0000256" key="3">
    <source>
        <dbReference type="ARBA" id="ARBA00022448"/>
    </source>
</evidence>
<dbReference type="GO" id="GO:0030126">
    <property type="term" value="C:COPI vesicle coat"/>
    <property type="evidence" value="ECO:0007669"/>
    <property type="project" value="UniProtKB-UniRule"/>
</dbReference>
<dbReference type="InterPro" id="IPR028565">
    <property type="entry name" value="MHD"/>
</dbReference>
<evidence type="ECO:0000256" key="1">
    <source>
        <dbReference type="ARBA" id="ARBA00010516"/>
    </source>
</evidence>
<dbReference type="SUPFAM" id="SSF49447">
    <property type="entry name" value="Second domain of Mu2 adaptin subunit (ap50) of ap2 adaptor"/>
    <property type="match status" value="1"/>
</dbReference>
<dbReference type="Gene3D" id="3.30.450.60">
    <property type="match status" value="1"/>
</dbReference>
<evidence type="ECO:0000259" key="14">
    <source>
        <dbReference type="PROSITE" id="PS51072"/>
    </source>
</evidence>
<keyword evidence="7 10" id="KW-0333">Golgi apparatus</keyword>
<keyword evidence="6 10" id="KW-0653">Protein transport</keyword>
<evidence type="ECO:0000256" key="7">
    <source>
        <dbReference type="ARBA" id="ARBA00023034"/>
    </source>
</evidence>
<dbReference type="InterPro" id="IPR036168">
    <property type="entry name" value="AP2_Mu_C_sf"/>
</dbReference>
<keyword evidence="12" id="KW-0175">Coiled coil</keyword>
<protein>
    <recommendedName>
        <fullName evidence="10">Coatomer subunit delta</fullName>
    </recommendedName>
</protein>
<proteinExistence type="inferred from homology"/>
<keyword evidence="9 10" id="KW-0968">Cytoplasmic vesicle</keyword>
<dbReference type="GO" id="GO:0051645">
    <property type="term" value="P:Golgi localization"/>
    <property type="evidence" value="ECO:0007669"/>
    <property type="project" value="TreeGrafter"/>
</dbReference>
<dbReference type="PANTHER" id="PTHR10121">
    <property type="entry name" value="COATOMER SUBUNIT DELTA"/>
    <property type="match status" value="1"/>
</dbReference>
<dbReference type="Pfam" id="PF01217">
    <property type="entry name" value="Clat_adaptor_s"/>
    <property type="match status" value="1"/>
</dbReference>
<dbReference type="InterPro" id="IPR011012">
    <property type="entry name" value="Longin-like_dom_sf"/>
</dbReference>
<dbReference type="InterPro" id="IPR027059">
    <property type="entry name" value="Coatomer_dsu"/>
</dbReference>
<gene>
    <name evidence="15" type="ORF">DAPK24_023380</name>
</gene>